<accession>A0A1G9N3Q5</accession>
<dbReference type="PANTHER" id="PTHR21716">
    <property type="entry name" value="TRANSMEMBRANE PROTEIN"/>
    <property type="match status" value="1"/>
</dbReference>
<dbReference type="Pfam" id="PF01594">
    <property type="entry name" value="AI-2E_transport"/>
    <property type="match status" value="1"/>
</dbReference>
<feature type="transmembrane region" description="Helical" evidence="6">
    <location>
        <begin position="37"/>
        <end position="57"/>
    </location>
</feature>
<dbReference type="InterPro" id="IPR002549">
    <property type="entry name" value="AI-2E-like"/>
</dbReference>
<proteinExistence type="inferred from homology"/>
<sequence length="379" mass="41286">MDPEHQHSDSRTIPLNLTLALAALVVIIGGMKVGADLLVPLLLSLFIAVVCTAPVQWLNRHGLSLRQAVCVTLLVIGTVLILLMLLLANSFSTFIAALPDIEEQAYTYYYGLLNWLASRGMSVQPEQFAEWFDDVNVTQLVPTLLGQLGNLLFQSVIVGLLVVFMLFETLNFRDKVTQALLDPAPSLRRLSEFSLTLKRYLAVKTVISLITGVLVWIACVLVGVGFPLLWGTLAFGLNFIPNIGSALAAIPPVLLLLVSPDAGWGSALVLALCYLAINFVMGNLVEPRVMGRALGLSTFVAFLSLVVWGWILGTVGLLLSVLLTMTLKIALDSHPDTRWIARLLGPGAEKNATEDEILPGRVRLKRRRPDDEDRGADAD</sequence>
<feature type="transmembrane region" description="Helical" evidence="6">
    <location>
        <begin position="235"/>
        <end position="257"/>
    </location>
</feature>
<feature type="transmembrane region" description="Helical" evidence="6">
    <location>
        <begin position="264"/>
        <end position="284"/>
    </location>
</feature>
<keyword evidence="3 6" id="KW-0812">Transmembrane</keyword>
<evidence type="ECO:0000256" key="1">
    <source>
        <dbReference type="ARBA" id="ARBA00004141"/>
    </source>
</evidence>
<dbReference type="RefSeq" id="WP_089658374.1">
    <property type="nucleotide sequence ID" value="NZ_FNGH01000007.1"/>
</dbReference>
<evidence type="ECO:0000256" key="5">
    <source>
        <dbReference type="ARBA" id="ARBA00023136"/>
    </source>
</evidence>
<feature type="transmembrane region" description="Helical" evidence="6">
    <location>
        <begin position="296"/>
        <end position="323"/>
    </location>
</feature>
<feature type="transmembrane region" description="Helical" evidence="6">
    <location>
        <begin position="151"/>
        <end position="170"/>
    </location>
</feature>
<protein>
    <submittedName>
        <fullName evidence="7">Predicted PurR-regulated permease PerM</fullName>
    </submittedName>
</protein>
<dbReference type="EMBL" id="FNGH01000007">
    <property type="protein sequence ID" value="SDL80901.1"/>
    <property type="molecule type" value="Genomic_DNA"/>
</dbReference>
<dbReference type="GO" id="GO:0016020">
    <property type="term" value="C:membrane"/>
    <property type="evidence" value="ECO:0007669"/>
    <property type="project" value="UniProtKB-SubCell"/>
</dbReference>
<dbReference type="Proteomes" id="UP000199107">
    <property type="component" value="Unassembled WGS sequence"/>
</dbReference>
<gene>
    <name evidence="7" type="ORF">SAMN05192555_10726</name>
</gene>
<evidence type="ECO:0000256" key="2">
    <source>
        <dbReference type="ARBA" id="ARBA00009773"/>
    </source>
</evidence>
<dbReference type="OrthoDB" id="9799225at2"/>
<evidence type="ECO:0000313" key="7">
    <source>
        <dbReference type="EMBL" id="SDL80901.1"/>
    </source>
</evidence>
<keyword evidence="8" id="KW-1185">Reference proteome</keyword>
<comment type="similarity">
    <text evidence="2">Belongs to the autoinducer-2 exporter (AI-2E) (TC 2.A.86) family.</text>
</comment>
<name>A0A1G9N3Q5_9GAMM</name>
<reference evidence="8" key="1">
    <citation type="submission" date="2016-10" db="EMBL/GenBank/DDBJ databases">
        <authorList>
            <person name="Varghese N."/>
            <person name="Submissions S."/>
        </authorList>
    </citation>
    <scope>NUCLEOTIDE SEQUENCE [LARGE SCALE GENOMIC DNA]</scope>
    <source>
        <strain evidence="8">AAP</strain>
    </source>
</reference>
<dbReference type="GO" id="GO:0055085">
    <property type="term" value="P:transmembrane transport"/>
    <property type="evidence" value="ECO:0007669"/>
    <property type="project" value="TreeGrafter"/>
</dbReference>
<feature type="transmembrane region" description="Helical" evidence="6">
    <location>
        <begin position="69"/>
        <end position="88"/>
    </location>
</feature>
<feature type="transmembrane region" description="Helical" evidence="6">
    <location>
        <begin position="12"/>
        <end position="31"/>
    </location>
</feature>
<evidence type="ECO:0000313" key="8">
    <source>
        <dbReference type="Proteomes" id="UP000199107"/>
    </source>
</evidence>
<keyword evidence="5 6" id="KW-0472">Membrane</keyword>
<comment type="subcellular location">
    <subcellularLocation>
        <location evidence="1">Membrane</location>
        <topology evidence="1">Multi-pass membrane protein</topology>
    </subcellularLocation>
</comment>
<evidence type="ECO:0000256" key="3">
    <source>
        <dbReference type="ARBA" id="ARBA00022692"/>
    </source>
</evidence>
<organism evidence="7 8">
    <name type="scientific">Franzmannia pantelleriensis</name>
    <dbReference type="NCBI Taxonomy" id="48727"/>
    <lineage>
        <taxon>Bacteria</taxon>
        <taxon>Pseudomonadati</taxon>
        <taxon>Pseudomonadota</taxon>
        <taxon>Gammaproteobacteria</taxon>
        <taxon>Oceanospirillales</taxon>
        <taxon>Halomonadaceae</taxon>
        <taxon>Franzmannia</taxon>
    </lineage>
</organism>
<evidence type="ECO:0000256" key="4">
    <source>
        <dbReference type="ARBA" id="ARBA00022989"/>
    </source>
</evidence>
<dbReference type="AlphaFoldDB" id="A0A1G9N3Q5"/>
<evidence type="ECO:0000256" key="6">
    <source>
        <dbReference type="SAM" id="Phobius"/>
    </source>
</evidence>
<dbReference type="PANTHER" id="PTHR21716:SF64">
    <property type="entry name" value="AI-2 TRANSPORT PROTEIN TQSA"/>
    <property type="match status" value="1"/>
</dbReference>
<feature type="transmembrane region" description="Helical" evidence="6">
    <location>
        <begin position="206"/>
        <end position="229"/>
    </location>
</feature>
<keyword evidence="4 6" id="KW-1133">Transmembrane helix</keyword>